<dbReference type="RefSeq" id="WP_066591729.1">
    <property type="nucleotide sequence ID" value="NZ_CAJTBZ010000029.1"/>
</dbReference>
<dbReference type="AlphaFoldDB" id="A0A227KAQ0"/>
<dbReference type="CDD" id="cd02440">
    <property type="entry name" value="AdoMet_MTases"/>
    <property type="match status" value="1"/>
</dbReference>
<organism evidence="2 3">
    <name type="scientific">Turicimonas muris</name>
    <dbReference type="NCBI Taxonomy" id="1796652"/>
    <lineage>
        <taxon>Bacteria</taxon>
        <taxon>Pseudomonadati</taxon>
        <taxon>Pseudomonadota</taxon>
        <taxon>Betaproteobacteria</taxon>
        <taxon>Burkholderiales</taxon>
        <taxon>Sutterellaceae</taxon>
        <taxon>Turicimonas</taxon>
    </lineage>
</organism>
<dbReference type="GeneID" id="78363589"/>
<dbReference type="Proteomes" id="UP000214610">
    <property type="component" value="Unassembled WGS sequence"/>
</dbReference>
<accession>A0A227KAQ0</accession>
<dbReference type="SUPFAM" id="SSF53335">
    <property type="entry name" value="S-adenosyl-L-methionine-dependent methyltransferases"/>
    <property type="match status" value="1"/>
</dbReference>
<feature type="domain" description="Methyltransferase" evidence="1">
    <location>
        <begin position="38"/>
        <end position="104"/>
    </location>
</feature>
<evidence type="ECO:0000313" key="2">
    <source>
        <dbReference type="EMBL" id="OXE44329.1"/>
    </source>
</evidence>
<dbReference type="GO" id="GO:0008168">
    <property type="term" value="F:methyltransferase activity"/>
    <property type="evidence" value="ECO:0007669"/>
    <property type="project" value="UniProtKB-KW"/>
</dbReference>
<dbReference type="InterPro" id="IPR041698">
    <property type="entry name" value="Methyltransf_25"/>
</dbReference>
<gene>
    <name evidence="2" type="ORF">ADH67_12430</name>
</gene>
<keyword evidence="3" id="KW-1185">Reference proteome</keyword>
<sequence length="204" mass="23208">MSCEIKNGPAAHSLKGLKGQPSKWLERFSRLFPKNAKVLDLACGCGRNTKYLSKMGYEVTAVDWDERVRPYVADLPGVTFKQVDLENGTWAFEPEAFDVILVNFYLYRPILSFLPSSLVPGGYLLYETFMMPYLGFDGNRAKNCDFILNPLELVDTYRNTMAVLAYEETLSEKGDCFQKILCKKPIDGKNLPVALYDYENLLKI</sequence>
<comment type="caution">
    <text evidence="2">The sequence shown here is derived from an EMBL/GenBank/DDBJ whole genome shotgun (WGS) entry which is preliminary data.</text>
</comment>
<keyword evidence="2" id="KW-0808">Transferase</keyword>
<dbReference type="InterPro" id="IPR029063">
    <property type="entry name" value="SAM-dependent_MTases_sf"/>
</dbReference>
<name>A0A227KAQ0_9BURK</name>
<dbReference type="Gene3D" id="3.40.50.150">
    <property type="entry name" value="Vaccinia Virus protein VP39"/>
    <property type="match status" value="1"/>
</dbReference>
<dbReference type="GO" id="GO:0032259">
    <property type="term" value="P:methylation"/>
    <property type="evidence" value="ECO:0007669"/>
    <property type="project" value="UniProtKB-KW"/>
</dbReference>
<evidence type="ECO:0000259" key="1">
    <source>
        <dbReference type="Pfam" id="PF13649"/>
    </source>
</evidence>
<keyword evidence="2" id="KW-0489">Methyltransferase</keyword>
<proteinExistence type="predicted"/>
<evidence type="ECO:0000313" key="3">
    <source>
        <dbReference type="Proteomes" id="UP000214610"/>
    </source>
</evidence>
<dbReference type="Pfam" id="PF13649">
    <property type="entry name" value="Methyltransf_25"/>
    <property type="match status" value="1"/>
</dbReference>
<dbReference type="EMBL" id="NHMP01000013">
    <property type="protein sequence ID" value="OXE44329.1"/>
    <property type="molecule type" value="Genomic_DNA"/>
</dbReference>
<protein>
    <submittedName>
        <fullName evidence="2">SAM-dependent methyltransferase</fullName>
    </submittedName>
</protein>
<reference evidence="3" key="1">
    <citation type="submission" date="2017-05" db="EMBL/GenBank/DDBJ databases">
        <title>Improved OligoMM genomes.</title>
        <authorList>
            <person name="Garzetti D."/>
        </authorList>
    </citation>
    <scope>NUCLEOTIDE SEQUENCE [LARGE SCALE GENOMIC DNA]</scope>
    <source>
        <strain evidence="3">YL45</strain>
    </source>
</reference>